<evidence type="ECO:0000313" key="1">
    <source>
        <dbReference type="EMBL" id="CAH3183380.1"/>
    </source>
</evidence>
<dbReference type="EMBL" id="CALNXK010000351">
    <property type="protein sequence ID" value="CAH3183380.1"/>
    <property type="molecule type" value="Genomic_DNA"/>
</dbReference>
<comment type="caution">
    <text evidence="1">The sequence shown here is derived from an EMBL/GenBank/DDBJ whole genome shotgun (WGS) entry which is preliminary data.</text>
</comment>
<reference evidence="1 2" key="1">
    <citation type="submission" date="2022-05" db="EMBL/GenBank/DDBJ databases">
        <authorList>
            <consortium name="Genoscope - CEA"/>
            <person name="William W."/>
        </authorList>
    </citation>
    <scope>NUCLEOTIDE SEQUENCE [LARGE SCALE GENOMIC DNA]</scope>
</reference>
<dbReference type="Proteomes" id="UP001159405">
    <property type="component" value="Unassembled WGS sequence"/>
</dbReference>
<organism evidence="1 2">
    <name type="scientific">Porites lobata</name>
    <dbReference type="NCBI Taxonomy" id="104759"/>
    <lineage>
        <taxon>Eukaryota</taxon>
        <taxon>Metazoa</taxon>
        <taxon>Cnidaria</taxon>
        <taxon>Anthozoa</taxon>
        <taxon>Hexacorallia</taxon>
        <taxon>Scleractinia</taxon>
        <taxon>Fungiina</taxon>
        <taxon>Poritidae</taxon>
        <taxon>Porites</taxon>
    </lineage>
</organism>
<keyword evidence="2" id="KW-1185">Reference proteome</keyword>
<sequence>MQLNFSGLPRSLVIVSSSPPICTAVPLQQFSLDGKVRNEVRDVGQGVTQVDYLKAHGPIGLGVALTIDDDEEMYGFTHPSRSEI</sequence>
<accession>A0ABN8RYC9</accession>
<evidence type="ECO:0000313" key="2">
    <source>
        <dbReference type="Proteomes" id="UP001159405"/>
    </source>
</evidence>
<proteinExistence type="predicted"/>
<name>A0ABN8RYC9_9CNID</name>
<gene>
    <name evidence="1" type="ORF">PLOB_00028499</name>
</gene>
<protein>
    <submittedName>
        <fullName evidence="1">Uncharacterized protein</fullName>
    </submittedName>
</protein>